<dbReference type="InterPro" id="IPR012495">
    <property type="entry name" value="TadE-like_dom"/>
</dbReference>
<keyword evidence="1" id="KW-1133">Transmembrane helix</keyword>
<accession>A0A494WTX1</accession>
<evidence type="ECO:0000259" key="2">
    <source>
        <dbReference type="Pfam" id="PF07811"/>
    </source>
</evidence>
<dbReference type="Pfam" id="PF07811">
    <property type="entry name" value="TadE"/>
    <property type="match status" value="1"/>
</dbReference>
<dbReference type="RefSeq" id="WP_121450837.1">
    <property type="nucleotide sequence ID" value="NZ_RBWE01000001.1"/>
</dbReference>
<proteinExistence type="predicted"/>
<evidence type="ECO:0000313" key="3">
    <source>
        <dbReference type="EMBL" id="RKO66401.1"/>
    </source>
</evidence>
<gene>
    <name evidence="3" type="ORF">D7024_05210</name>
</gene>
<keyword evidence="4" id="KW-1185">Reference proteome</keyword>
<keyword evidence="1" id="KW-0812">Transmembrane</keyword>
<dbReference type="Proteomes" id="UP000271256">
    <property type="component" value="Unassembled WGS sequence"/>
</dbReference>
<comment type="caution">
    <text evidence="3">The sequence shown here is derived from an EMBL/GenBank/DDBJ whole genome shotgun (WGS) entry which is preliminary data.</text>
</comment>
<dbReference type="OrthoDB" id="1807582at2"/>
<organism evidence="3 4">
    <name type="scientific">Desulfofundulus salinus</name>
    <dbReference type="NCBI Taxonomy" id="2419843"/>
    <lineage>
        <taxon>Bacteria</taxon>
        <taxon>Bacillati</taxon>
        <taxon>Bacillota</taxon>
        <taxon>Clostridia</taxon>
        <taxon>Eubacteriales</taxon>
        <taxon>Peptococcaceae</taxon>
        <taxon>Desulfofundulus</taxon>
    </lineage>
</organism>
<dbReference type="AlphaFoldDB" id="A0A494WTX1"/>
<feature type="domain" description="TadE-like" evidence="2">
    <location>
        <begin position="9"/>
        <end position="50"/>
    </location>
</feature>
<feature type="transmembrane region" description="Helical" evidence="1">
    <location>
        <begin position="12"/>
        <end position="37"/>
    </location>
</feature>
<evidence type="ECO:0000313" key="4">
    <source>
        <dbReference type="Proteomes" id="UP000271256"/>
    </source>
</evidence>
<keyword evidence="1" id="KW-0472">Membrane</keyword>
<name>A0A494WTX1_9FIRM</name>
<evidence type="ECO:0000256" key="1">
    <source>
        <dbReference type="SAM" id="Phobius"/>
    </source>
</evidence>
<dbReference type="EMBL" id="RBWE01000001">
    <property type="protein sequence ID" value="RKO66401.1"/>
    <property type="molecule type" value="Genomic_DNA"/>
</dbReference>
<protein>
    <submittedName>
        <fullName evidence="3">Pilus assembly protein</fullName>
    </submittedName>
</protein>
<sequence length="160" mass="17477">MSFRKDSRGSVSIEALFIVAVLLMLFFFIVEMGFLMYDWAVVNHAASAAAVEAAMNGRFSADIRQATAEHIRKMTTEGSTMGIDALETSLPGSVNPGTIYVYGTDPNSNVQRGGKIAVGVAYPFRFKTFLFDALGRWLIGENQIVLKAGMTAASEVYFEQ</sequence>
<reference evidence="3 4" key="1">
    <citation type="submission" date="2018-10" db="EMBL/GenBank/DDBJ databases">
        <authorList>
            <person name="Grouzdev D.S."/>
            <person name="Krutkina M.S."/>
            <person name="Tourova T.P."/>
            <person name="Nazina T.N."/>
        </authorList>
    </citation>
    <scope>NUCLEOTIDE SEQUENCE [LARGE SCALE GENOMIC DNA]</scope>
    <source>
        <strain evidence="3 4">435</strain>
    </source>
</reference>